<name>A0ABW5MAJ2_9BACT</name>
<keyword evidence="2" id="KW-0472">Membrane</keyword>
<gene>
    <name evidence="3" type="ORF">ACFSUS_25790</name>
</gene>
<feature type="transmembrane region" description="Helical" evidence="2">
    <location>
        <begin position="215"/>
        <end position="236"/>
    </location>
</feature>
<evidence type="ECO:0000313" key="4">
    <source>
        <dbReference type="Proteomes" id="UP001597469"/>
    </source>
</evidence>
<feature type="coiled-coil region" evidence="1">
    <location>
        <begin position="256"/>
        <end position="311"/>
    </location>
</feature>
<comment type="caution">
    <text evidence="3">The sequence shown here is derived from an EMBL/GenBank/DDBJ whole genome shotgun (WGS) entry which is preliminary data.</text>
</comment>
<dbReference type="Proteomes" id="UP001597469">
    <property type="component" value="Unassembled WGS sequence"/>
</dbReference>
<organism evidence="3 4">
    <name type="scientific">Spirosoma soli</name>
    <dbReference type="NCBI Taxonomy" id="1770529"/>
    <lineage>
        <taxon>Bacteria</taxon>
        <taxon>Pseudomonadati</taxon>
        <taxon>Bacteroidota</taxon>
        <taxon>Cytophagia</taxon>
        <taxon>Cytophagales</taxon>
        <taxon>Cytophagaceae</taxon>
        <taxon>Spirosoma</taxon>
    </lineage>
</organism>
<evidence type="ECO:0000256" key="2">
    <source>
        <dbReference type="SAM" id="Phobius"/>
    </source>
</evidence>
<keyword evidence="4" id="KW-1185">Reference proteome</keyword>
<evidence type="ECO:0000256" key="1">
    <source>
        <dbReference type="SAM" id="Coils"/>
    </source>
</evidence>
<accession>A0ABW5MAJ2</accession>
<evidence type="ECO:0000313" key="3">
    <source>
        <dbReference type="EMBL" id="MFD2574075.1"/>
    </source>
</evidence>
<feature type="transmembrane region" description="Helical" evidence="2">
    <location>
        <begin position="158"/>
        <end position="178"/>
    </location>
</feature>
<proteinExistence type="predicted"/>
<feature type="transmembrane region" description="Helical" evidence="2">
    <location>
        <begin position="125"/>
        <end position="146"/>
    </location>
</feature>
<protein>
    <submittedName>
        <fullName evidence="3">Uncharacterized protein</fullName>
    </submittedName>
</protein>
<dbReference type="RefSeq" id="WP_381527392.1">
    <property type="nucleotide sequence ID" value="NZ_JBHULN010000024.1"/>
</dbReference>
<sequence length="341" mass="38880">MSPTFPASIPVSATPSLQPEVNLFLPIVQPSDGPTDSTPYWLVDQESLRDEGVLFGLSEASPNEKIAEIKAYFTNQSAPYEQAIDHYNERVAELDRFIAQRNNRIDDLRQRINHLINRQPATDNLIRTLLSLGVSVMLCVGNFYLIDETLRPVFANRWIAVGVFLAGMFNLFGRTSFFYEEGGRLTGRRLLEEAGLPLAAASFILAQAIQKQPFWQAFALFVFVFFLFLLAGKLLLSLLTTLRHDLAIIQENRQSVLDKQQQLPLWQAQAEQLEREIEAVRAQKWPLVAALNRVETELARLNAQGDQLVNLFLSEFELARSLRDRLTEQQRTEVLRNYNVM</sequence>
<dbReference type="EMBL" id="JBHULN010000024">
    <property type="protein sequence ID" value="MFD2574075.1"/>
    <property type="molecule type" value="Genomic_DNA"/>
</dbReference>
<keyword evidence="2" id="KW-0812">Transmembrane</keyword>
<reference evidence="4" key="1">
    <citation type="journal article" date="2019" name="Int. J. Syst. Evol. Microbiol.">
        <title>The Global Catalogue of Microorganisms (GCM) 10K type strain sequencing project: providing services to taxonomists for standard genome sequencing and annotation.</title>
        <authorList>
            <consortium name="The Broad Institute Genomics Platform"/>
            <consortium name="The Broad Institute Genome Sequencing Center for Infectious Disease"/>
            <person name="Wu L."/>
            <person name="Ma J."/>
        </authorList>
    </citation>
    <scope>NUCLEOTIDE SEQUENCE [LARGE SCALE GENOMIC DNA]</scope>
    <source>
        <strain evidence="4">KCTC 42805</strain>
    </source>
</reference>
<keyword evidence="1" id="KW-0175">Coiled coil</keyword>
<keyword evidence="2" id="KW-1133">Transmembrane helix</keyword>